<name>A0A482U9J1_9PSED</name>
<dbReference type="AlphaFoldDB" id="A0A482U9J1"/>
<protein>
    <recommendedName>
        <fullName evidence="3">HNH endonuclease</fullName>
    </recommendedName>
</protein>
<evidence type="ECO:0000313" key="2">
    <source>
        <dbReference type="Proteomes" id="UP000282800"/>
    </source>
</evidence>
<dbReference type="RefSeq" id="WP_126188781.1">
    <property type="nucleotide sequence ID" value="NZ_RWYU02000002.1"/>
</dbReference>
<accession>A0A482U9J1</accession>
<evidence type="ECO:0008006" key="3">
    <source>
        <dbReference type="Google" id="ProtNLM"/>
    </source>
</evidence>
<evidence type="ECO:0000313" key="1">
    <source>
        <dbReference type="EMBL" id="RYJ63211.1"/>
    </source>
</evidence>
<sequence length="155" mass="18076">MKHCAKCGDQKADTEFYTRDKTCKECRKAAVRANYARNREAYREYERRRANLPHRIEARRNYQQTESGKARIKAAQQAYTQRNPGKRAAAWTVDNAVRDKRLWKSPCCMAPGCFSTDRLHGHHVDYDKPLSVVWLCVSCHSKLHRDFTMKQRAAA</sequence>
<dbReference type="EMBL" id="RWYU02000002">
    <property type="protein sequence ID" value="RYJ63211.1"/>
    <property type="molecule type" value="Genomic_DNA"/>
</dbReference>
<dbReference type="OrthoDB" id="8278054at2"/>
<organism evidence="1 2">
    <name type="scientific">Pseudomonas songnenensis</name>
    <dbReference type="NCBI Taxonomy" id="1176259"/>
    <lineage>
        <taxon>Bacteria</taxon>
        <taxon>Pseudomonadati</taxon>
        <taxon>Pseudomonadota</taxon>
        <taxon>Gammaproteobacteria</taxon>
        <taxon>Pseudomonadales</taxon>
        <taxon>Pseudomonadaceae</taxon>
        <taxon>Pseudomonas</taxon>
    </lineage>
</organism>
<comment type="caution">
    <text evidence="1">The sequence shown here is derived from an EMBL/GenBank/DDBJ whole genome shotgun (WGS) entry which is preliminary data.</text>
</comment>
<reference evidence="1 2" key="1">
    <citation type="submission" date="2019-01" db="EMBL/GenBank/DDBJ databases">
        <title>High-quality draft genome of. Pseudomonas songnenensis str. L103, a full-fledged denitrifier isolated from 100 meters deep aquifer in a heavily nitrogen fertilized agricultural area.</title>
        <authorList>
            <person name="Liu M."/>
            <person name="Liu B."/>
        </authorList>
    </citation>
    <scope>NUCLEOTIDE SEQUENCE [LARGE SCALE GENOMIC DNA]</scope>
    <source>
        <strain evidence="1 2">L103</strain>
    </source>
</reference>
<dbReference type="Proteomes" id="UP000282800">
    <property type="component" value="Unassembled WGS sequence"/>
</dbReference>
<gene>
    <name evidence="1" type="ORF">EJA06_004445</name>
</gene>
<proteinExistence type="predicted"/>